<sequence>MVSTAISECIGDATNRQAPEGTQFLTINFSELTGFKPSSDVSAMAVVVRDKTYPIETAEGQTVVVPVAGDPEKALLRLTYDGLDQDLALSDISRTNEAVAVGLYSELETEPKESDSRSGEMTMTPAKADNTFSGNLSFNVKAERLAYDPERKWPAAGMSRLVVSLSTTTNGLEWDGEGFERGVYGLTNTIEAPTMQVDGKSITGELGDFDNGFFGGGQEIWYQVPADSPQATFSADIRMVGALKEASNNAKNAPASVEHVYPIREVNLEFASEAKG</sequence>
<protein>
    <submittedName>
        <fullName evidence="2">Uncharacterized protein</fullName>
    </submittedName>
</protein>
<keyword evidence="3" id="KW-1185">Reference proteome</keyword>
<feature type="region of interest" description="Disordered" evidence="1">
    <location>
        <begin position="108"/>
        <end position="128"/>
    </location>
</feature>
<evidence type="ECO:0000313" key="2">
    <source>
        <dbReference type="EMBL" id="QWQ36037.1"/>
    </source>
</evidence>
<dbReference type="AlphaFoldDB" id="A0A975PFW1"/>
<dbReference type="EMBL" id="CP076456">
    <property type="protein sequence ID" value="QWQ36037.1"/>
    <property type="molecule type" value="Genomic_DNA"/>
</dbReference>
<evidence type="ECO:0000313" key="3">
    <source>
        <dbReference type="Proteomes" id="UP000680588"/>
    </source>
</evidence>
<dbReference type="Proteomes" id="UP000680588">
    <property type="component" value="Chromosome"/>
</dbReference>
<gene>
    <name evidence="2" type="ORF">KG104_16595</name>
</gene>
<dbReference type="KEGG" id="asun:KG104_16595"/>
<reference evidence="2" key="1">
    <citation type="submission" date="2021-06" db="EMBL/GenBank/DDBJ databases">
        <title>Novel species in genus Arthrobacter.</title>
        <authorList>
            <person name="Zhang G."/>
        </authorList>
    </citation>
    <scope>NUCLEOTIDE SEQUENCE</scope>
    <source>
        <strain evidence="2">Zg-ZUI122</strain>
    </source>
</reference>
<proteinExistence type="predicted"/>
<feature type="compositionally biased region" description="Basic and acidic residues" evidence="1">
    <location>
        <begin position="109"/>
        <end position="118"/>
    </location>
</feature>
<name>A0A975PFW1_9MICC</name>
<accession>A0A975PFW1</accession>
<dbReference type="RefSeq" id="WP_207347665.1">
    <property type="nucleotide sequence ID" value="NZ_CP076456.1"/>
</dbReference>
<organism evidence="2 3">
    <name type="scientific">Arthrobacter sunyaminii</name>
    <dbReference type="NCBI Taxonomy" id="2816859"/>
    <lineage>
        <taxon>Bacteria</taxon>
        <taxon>Bacillati</taxon>
        <taxon>Actinomycetota</taxon>
        <taxon>Actinomycetes</taxon>
        <taxon>Micrococcales</taxon>
        <taxon>Micrococcaceae</taxon>
        <taxon>Arthrobacter</taxon>
    </lineage>
</organism>
<evidence type="ECO:0000256" key="1">
    <source>
        <dbReference type="SAM" id="MobiDB-lite"/>
    </source>
</evidence>